<accession>A0AAW2J3F6</accession>
<feature type="signal peptide" evidence="2">
    <location>
        <begin position="1"/>
        <end position="37"/>
    </location>
</feature>
<reference evidence="3" key="2">
    <citation type="journal article" date="2024" name="Plant">
        <title>Genomic evolution and insights into agronomic trait innovations of Sesamum species.</title>
        <authorList>
            <person name="Miao H."/>
            <person name="Wang L."/>
            <person name="Qu L."/>
            <person name="Liu H."/>
            <person name="Sun Y."/>
            <person name="Le M."/>
            <person name="Wang Q."/>
            <person name="Wei S."/>
            <person name="Zheng Y."/>
            <person name="Lin W."/>
            <person name="Duan Y."/>
            <person name="Cao H."/>
            <person name="Xiong S."/>
            <person name="Wang X."/>
            <person name="Wei L."/>
            <person name="Li C."/>
            <person name="Ma Q."/>
            <person name="Ju M."/>
            <person name="Zhao R."/>
            <person name="Li G."/>
            <person name="Mu C."/>
            <person name="Tian Q."/>
            <person name="Mei H."/>
            <person name="Zhang T."/>
            <person name="Gao T."/>
            <person name="Zhang H."/>
        </authorList>
    </citation>
    <scope>NUCLEOTIDE SEQUENCE</scope>
    <source>
        <strain evidence="3">G02</strain>
    </source>
</reference>
<gene>
    <name evidence="3" type="ORF">Sradi_7085000</name>
</gene>
<protein>
    <submittedName>
        <fullName evidence="3">Uncharacterized protein</fullName>
    </submittedName>
</protein>
<feature type="chain" id="PRO_5043374278" evidence="2">
    <location>
        <begin position="38"/>
        <end position="131"/>
    </location>
</feature>
<name>A0AAW2J3F6_SESRA</name>
<organism evidence="3">
    <name type="scientific">Sesamum radiatum</name>
    <name type="common">Black benniseed</name>
    <dbReference type="NCBI Taxonomy" id="300843"/>
    <lineage>
        <taxon>Eukaryota</taxon>
        <taxon>Viridiplantae</taxon>
        <taxon>Streptophyta</taxon>
        <taxon>Embryophyta</taxon>
        <taxon>Tracheophyta</taxon>
        <taxon>Spermatophyta</taxon>
        <taxon>Magnoliopsida</taxon>
        <taxon>eudicotyledons</taxon>
        <taxon>Gunneridae</taxon>
        <taxon>Pentapetalae</taxon>
        <taxon>asterids</taxon>
        <taxon>lamiids</taxon>
        <taxon>Lamiales</taxon>
        <taxon>Pedaliaceae</taxon>
        <taxon>Sesamum</taxon>
    </lineage>
</organism>
<feature type="coiled-coil region" evidence="1">
    <location>
        <begin position="51"/>
        <end position="113"/>
    </location>
</feature>
<dbReference type="EMBL" id="JACGWJ010000734">
    <property type="protein sequence ID" value="KAL0288942.1"/>
    <property type="molecule type" value="Genomic_DNA"/>
</dbReference>
<sequence length="131" mass="14863">MPIPPPPPSREEKVFSTLFVLFGLLLTLFDLSQDLAACDTLFSRYQGVPPAGSGEASAQKANEKIRRLEKENAQLREVKKEAANHRAQMEKELRRLNKVSADQEKALRRAVEKVMADYPNSEEGRNFLETY</sequence>
<dbReference type="AlphaFoldDB" id="A0AAW2J3F6"/>
<keyword evidence="1" id="KW-0175">Coiled coil</keyword>
<proteinExistence type="predicted"/>
<comment type="caution">
    <text evidence="3">The sequence shown here is derived from an EMBL/GenBank/DDBJ whole genome shotgun (WGS) entry which is preliminary data.</text>
</comment>
<evidence type="ECO:0000256" key="1">
    <source>
        <dbReference type="SAM" id="Coils"/>
    </source>
</evidence>
<evidence type="ECO:0000256" key="2">
    <source>
        <dbReference type="SAM" id="SignalP"/>
    </source>
</evidence>
<evidence type="ECO:0000313" key="3">
    <source>
        <dbReference type="EMBL" id="KAL0288942.1"/>
    </source>
</evidence>
<keyword evidence="2" id="KW-0732">Signal</keyword>
<reference evidence="3" key="1">
    <citation type="submission" date="2020-06" db="EMBL/GenBank/DDBJ databases">
        <authorList>
            <person name="Li T."/>
            <person name="Hu X."/>
            <person name="Zhang T."/>
            <person name="Song X."/>
            <person name="Zhang H."/>
            <person name="Dai N."/>
            <person name="Sheng W."/>
            <person name="Hou X."/>
            <person name="Wei L."/>
        </authorList>
    </citation>
    <scope>NUCLEOTIDE SEQUENCE</scope>
    <source>
        <strain evidence="3">G02</strain>
        <tissue evidence="3">Leaf</tissue>
    </source>
</reference>